<feature type="compositionally biased region" description="Polar residues" evidence="1">
    <location>
        <begin position="1"/>
        <end position="17"/>
    </location>
</feature>
<protein>
    <submittedName>
        <fullName evidence="2">Uncharacterized protein</fullName>
    </submittedName>
</protein>
<organism evidence="2 3">
    <name type="scientific">Bifidobacterium tissieri</name>
    <dbReference type="NCBI Taxonomy" id="1630162"/>
    <lineage>
        <taxon>Bacteria</taxon>
        <taxon>Bacillati</taxon>
        <taxon>Actinomycetota</taxon>
        <taxon>Actinomycetes</taxon>
        <taxon>Bifidobacteriales</taxon>
        <taxon>Bifidobacteriaceae</taxon>
        <taxon>Bifidobacterium</taxon>
    </lineage>
</organism>
<dbReference type="Proteomes" id="UP000216444">
    <property type="component" value="Unassembled WGS sequence"/>
</dbReference>
<dbReference type="AntiFam" id="ANF00006">
    <property type="entry name" value="Translation of CRISPR region"/>
</dbReference>
<keyword evidence="3" id="KW-1185">Reference proteome</keyword>
<accession>A0A261F999</accession>
<name>A0A261F999_9BIFI</name>
<reference evidence="2 3" key="1">
    <citation type="journal article" date="2017" name="BMC Genomics">
        <title>Comparative genomic and phylogenomic analyses of the Bifidobacteriaceae family.</title>
        <authorList>
            <person name="Lugli G.A."/>
            <person name="Milani C."/>
            <person name="Turroni F."/>
            <person name="Duranti S."/>
            <person name="Mancabelli L."/>
            <person name="Mangifesta M."/>
            <person name="Ferrario C."/>
            <person name="Modesto M."/>
            <person name="Mattarelli P."/>
            <person name="Jiri K."/>
            <person name="van Sinderen D."/>
            <person name="Ventura M."/>
        </authorList>
    </citation>
    <scope>NUCLEOTIDE SEQUENCE [LARGE SCALE GENOMIC DNA]</scope>
    <source>
        <strain evidence="2 3">DSM 100201</strain>
    </source>
</reference>
<comment type="caution">
    <text evidence="2">The sequence shown here is derived from an EMBL/GenBank/DDBJ whole genome shotgun (WGS) entry which is preliminary data.</text>
</comment>
<dbReference type="EMBL" id="MWWV01000017">
    <property type="protein sequence ID" value="OZG55702.1"/>
    <property type="molecule type" value="Genomic_DNA"/>
</dbReference>
<dbReference type="AntiFam" id="ANF00057">
    <property type="entry name" value="Translation of E. coli type CRISPR repeat"/>
</dbReference>
<dbReference type="AlphaFoldDB" id="A0A261F999"/>
<sequence>MPVISTTKVPITLNGSSPRVRGKPMRRRPARRRGRIIPACAGQTGKRGNPYGCGTDHPRVCGANHLLSVLVLRNSGSSPRVRGKPFVLTKLPFCTRIIPACAGQTLFSRKTRPLSPDHPRVCGANSTACRSIPARTGSSPRVRGKRLTVTVNDDGSRIIPACAGQTCTHARVLITAPDHPRVCGANSMAMALMSVHIGSSPRVRGKLTTRPYLGAGDRIIPACAGQTPTATGASPRPTDHPRVCGANVGPGFKPPRPHGSSPRVRGKLGRRRDLITHVRIIPACAGQTTEGGEIAAVSSDHPRVCGANWIHAHLTPAHAGSSPRVRGKPGQVEESATGVRIIPACAGQTHRRHHHAHTRRDHPRVCGANPSLYQYLSYDDGSSPRVRGKRFSMVVFQWLFRIIPACAGQTEPPER</sequence>
<proteinExistence type="predicted"/>
<feature type="compositionally biased region" description="Basic residues" evidence="1">
    <location>
        <begin position="20"/>
        <end position="31"/>
    </location>
</feature>
<evidence type="ECO:0000256" key="1">
    <source>
        <dbReference type="SAM" id="MobiDB-lite"/>
    </source>
</evidence>
<evidence type="ECO:0000313" key="2">
    <source>
        <dbReference type="EMBL" id="OZG55702.1"/>
    </source>
</evidence>
<gene>
    <name evidence="2" type="ORF">BTIS_1929</name>
</gene>
<feature type="region of interest" description="Disordered" evidence="1">
    <location>
        <begin position="1"/>
        <end position="31"/>
    </location>
</feature>
<evidence type="ECO:0000313" key="3">
    <source>
        <dbReference type="Proteomes" id="UP000216444"/>
    </source>
</evidence>